<dbReference type="InterPro" id="IPR005565">
    <property type="entry name" value="Hemolysn_activator_HlyB_C"/>
</dbReference>
<dbReference type="EMBL" id="JAALLS010000017">
    <property type="protein sequence ID" value="NGP89264.1"/>
    <property type="molecule type" value="Genomic_DNA"/>
</dbReference>
<feature type="domain" description="Haemolysin activator HlyB C-terminal" evidence="2">
    <location>
        <begin position="230"/>
        <end position="333"/>
    </location>
</feature>
<feature type="chain" id="PRO_5027096937" description="Haemolysin activator HlyB C-terminal domain-containing protein" evidence="1">
    <location>
        <begin position="22"/>
        <end position="380"/>
    </location>
</feature>
<dbReference type="Proteomes" id="UP000479132">
    <property type="component" value="Unassembled WGS sequence"/>
</dbReference>
<dbReference type="Gene3D" id="2.40.160.50">
    <property type="entry name" value="membrane protein fhac: a member of the omp85/tpsb transporter family"/>
    <property type="match status" value="1"/>
</dbReference>
<protein>
    <recommendedName>
        <fullName evidence="2">Haemolysin activator HlyB C-terminal domain-containing protein</fullName>
    </recommendedName>
</protein>
<proteinExistence type="predicted"/>
<sequence length="380" mass="43117">MQRYFILTAILICFCSGSAAAQLLGGSVGADSISTALVPAFGYSSNEGFVGGAIFNRYNYKGGIAPFKNYLQSSAIASTKGFVEAEVRYEQSNVFNRDIRSSIEGYFYRYTTDLFFGVGNNTTFTENQWDNDYYFFRSISFGLQYKLRKPVFRDTDSQFDLQAGLSTQYYIPYETQEQSSFTQLAPNGMKGGWVNNLNTGFVWENRDSEFDPTKGNRAELEVRFAPGIISEYSFTTARLELRQYFQLFNWITFANKLEARHAAGDVPFWELSTLGDAYTLRGYPLNRFKGNSSLAYTLELRTWLIEFPELYNLKFGGQLFTDTGRVFTGQDDINDLFEGYKQTIGFGGAMSVFTPDFILRGDIGFSEDVTRIYIGVGYLF</sequence>
<dbReference type="RefSeq" id="WP_165269819.1">
    <property type="nucleotide sequence ID" value="NZ_JAALLS010000017.1"/>
</dbReference>
<evidence type="ECO:0000313" key="4">
    <source>
        <dbReference type="Proteomes" id="UP000479132"/>
    </source>
</evidence>
<organism evidence="3 4">
    <name type="scientific">Fodinibius halophilus</name>
    <dbReference type="NCBI Taxonomy" id="1736908"/>
    <lineage>
        <taxon>Bacteria</taxon>
        <taxon>Pseudomonadati</taxon>
        <taxon>Balneolota</taxon>
        <taxon>Balneolia</taxon>
        <taxon>Balneolales</taxon>
        <taxon>Balneolaceae</taxon>
        <taxon>Fodinibius</taxon>
    </lineage>
</organism>
<reference evidence="3 4" key="1">
    <citation type="submission" date="2020-02" db="EMBL/GenBank/DDBJ databases">
        <title>Aliifodinibius halophilus 2W32, complete genome.</title>
        <authorList>
            <person name="Li Y."/>
            <person name="Wu S."/>
        </authorList>
    </citation>
    <scope>NUCLEOTIDE SEQUENCE [LARGE SCALE GENOMIC DNA]</scope>
    <source>
        <strain evidence="3 4">2W32</strain>
    </source>
</reference>
<dbReference type="Pfam" id="PF03865">
    <property type="entry name" value="ShlB"/>
    <property type="match status" value="1"/>
</dbReference>
<evidence type="ECO:0000259" key="2">
    <source>
        <dbReference type="Pfam" id="PF03865"/>
    </source>
</evidence>
<dbReference type="AlphaFoldDB" id="A0A6M1TET9"/>
<name>A0A6M1TET9_9BACT</name>
<comment type="caution">
    <text evidence="3">The sequence shown here is derived from an EMBL/GenBank/DDBJ whole genome shotgun (WGS) entry which is preliminary data.</text>
</comment>
<keyword evidence="4" id="KW-1185">Reference proteome</keyword>
<evidence type="ECO:0000256" key="1">
    <source>
        <dbReference type="SAM" id="SignalP"/>
    </source>
</evidence>
<keyword evidence="1" id="KW-0732">Signal</keyword>
<accession>A0A6M1TET9</accession>
<gene>
    <name evidence="3" type="ORF">G3569_12965</name>
</gene>
<evidence type="ECO:0000313" key="3">
    <source>
        <dbReference type="EMBL" id="NGP89264.1"/>
    </source>
</evidence>
<feature type="signal peptide" evidence="1">
    <location>
        <begin position="1"/>
        <end position="21"/>
    </location>
</feature>